<dbReference type="GO" id="GO:0003677">
    <property type="term" value="F:DNA binding"/>
    <property type="evidence" value="ECO:0007669"/>
    <property type="project" value="UniProtKB-KW"/>
</dbReference>
<dbReference type="GO" id="GO:0043138">
    <property type="term" value="F:3'-5' DNA helicase activity"/>
    <property type="evidence" value="ECO:0007669"/>
    <property type="project" value="UniProtKB-EC"/>
</dbReference>
<dbReference type="GO" id="GO:0005524">
    <property type="term" value="F:ATP binding"/>
    <property type="evidence" value="ECO:0007669"/>
    <property type="project" value="UniProtKB-KW"/>
</dbReference>
<dbReference type="InterPro" id="IPR036388">
    <property type="entry name" value="WH-like_DNA-bd_sf"/>
</dbReference>
<keyword evidence="6" id="KW-0238">DNA-binding</keyword>
<dbReference type="SUPFAM" id="SSF47819">
    <property type="entry name" value="HRDC-like"/>
    <property type="match status" value="1"/>
</dbReference>
<dbReference type="SMART" id="SM00490">
    <property type="entry name" value="HELICc"/>
    <property type="match status" value="1"/>
</dbReference>
<comment type="subcellular location">
    <subcellularLocation>
        <location evidence="9">Nucleus</location>
    </subcellularLocation>
</comment>
<dbReference type="Pfam" id="PF00271">
    <property type="entry name" value="Helicase_C"/>
    <property type="match status" value="1"/>
</dbReference>
<keyword evidence="7" id="KW-0413">Isomerase</keyword>
<dbReference type="CDD" id="cd17920">
    <property type="entry name" value="DEXHc_RecQ"/>
    <property type="match status" value="1"/>
</dbReference>
<keyword evidence="2 9" id="KW-0547">Nucleotide-binding</keyword>
<sequence>MSVTVGGVLTETLFNSFGFKAFRYEQKAVIDNVLAGRDACVFWGTGYGKSLCYLMPALHLHKPVFVISPLISLMQDQVGKLNATVGEGVRQVAVFLGSAQKDPAKEYEALNGDYLFVYVSPEKMMSDGFLQRVRELSDTRGLSLIAVDEAHCVSEWGHDFRKDYRSLGALRKEVPGVPILATTATAVERVRSDLVTQLGLAKPFISRSSVDRSNFSISVQLVSKLELPPIPEGESTIVYVRTIAEVEKLTRLLGERALGYHGQMPPAERANTHNRFLDGRCQIAVATVAFGMGIDKPDVRRIIHYGTCKTLEEYYQQIGRAGRDGLSSICHMVCTDGDFVKFAGDFYTRNLDKAQKKSRLDSLEKLRKYVHDDKHCRRKLLMEYFGEVSKFARCNKCDNCKNRVGAMETRDFTLQASILLRAIGGAWKSKSKTREALSKDAKCLELRKREGKRRSSDFYLLFLHKLVSEGFVEKEIHTFENSGGYSITYEQYRVTRKGNQVLLGRASVSMYAPKAIVEEETRLDALKKEADEKLAAKREQDIQELCANGYSRALFPENEDIPEMFRFWNSLVKSYKQQANGREKQLFDLRDKLWAWRSYTAKNLRLAPSTVLSEELIIKIVYSRPTRLESLHEMGVRIAGAEMIIDIVAAWSKEHKIVEDTESDSGESEPISFPPGLQRSTKHTAPMASDAVWAKSLGRFMAGESIERIAMEQPKRPLQPATIAKHILTALDNGHLVDLSRLAQQFRPPSRKIWKQLSERDIDLDDPKVPIKPIMLSLLPSRFNADLPFQEKSEEQRGVEKELYSAISWYLSVERAGIEVNQSNKKRKIIDVSK</sequence>
<name>A0A7S2RBQ2_9STRA</name>
<dbReference type="AlphaFoldDB" id="A0A7S2RBQ2"/>
<gene>
    <name evidence="14" type="ORF">QSP1433_LOCUS1303</name>
</gene>
<evidence type="ECO:0000256" key="5">
    <source>
        <dbReference type="ARBA" id="ARBA00022840"/>
    </source>
</evidence>
<dbReference type="InterPro" id="IPR004589">
    <property type="entry name" value="DNA_helicase_ATP-dep_RecQ"/>
</dbReference>
<keyword evidence="3 9" id="KW-0378">Hydrolase</keyword>
<dbReference type="Pfam" id="PF16124">
    <property type="entry name" value="RecQ_Zn_bind"/>
    <property type="match status" value="1"/>
</dbReference>
<feature type="coiled-coil region" evidence="10">
    <location>
        <begin position="516"/>
        <end position="543"/>
    </location>
</feature>
<dbReference type="PROSITE" id="PS51194">
    <property type="entry name" value="HELICASE_CTER"/>
    <property type="match status" value="1"/>
</dbReference>
<evidence type="ECO:0000256" key="2">
    <source>
        <dbReference type="ARBA" id="ARBA00022741"/>
    </source>
</evidence>
<dbReference type="InterPro" id="IPR044876">
    <property type="entry name" value="HRDC_dom_sf"/>
</dbReference>
<dbReference type="PANTHER" id="PTHR13710">
    <property type="entry name" value="DNA HELICASE RECQ FAMILY MEMBER"/>
    <property type="match status" value="1"/>
</dbReference>
<dbReference type="Gene3D" id="1.10.150.80">
    <property type="entry name" value="HRDC domain"/>
    <property type="match status" value="1"/>
</dbReference>
<evidence type="ECO:0000256" key="6">
    <source>
        <dbReference type="ARBA" id="ARBA00023125"/>
    </source>
</evidence>
<keyword evidence="4 9" id="KW-0347">Helicase</keyword>
<evidence type="ECO:0000256" key="9">
    <source>
        <dbReference type="RuleBase" id="RU364117"/>
    </source>
</evidence>
<keyword evidence="9" id="KW-0539">Nucleus</keyword>
<feature type="domain" description="Helicase C-terminal" evidence="13">
    <location>
        <begin position="220"/>
        <end position="367"/>
    </location>
</feature>
<proteinExistence type="inferred from homology"/>
<dbReference type="EMBL" id="HBHK01002194">
    <property type="protein sequence ID" value="CAD9665272.1"/>
    <property type="molecule type" value="Transcribed_RNA"/>
</dbReference>
<comment type="similarity">
    <text evidence="1 9">Belongs to the helicase family. RecQ subfamily.</text>
</comment>
<dbReference type="NCBIfam" id="TIGR00614">
    <property type="entry name" value="recQ_fam"/>
    <property type="match status" value="1"/>
</dbReference>
<dbReference type="InterPro" id="IPR014001">
    <property type="entry name" value="Helicase_ATP-bd"/>
</dbReference>
<dbReference type="GO" id="GO:0016787">
    <property type="term" value="F:hydrolase activity"/>
    <property type="evidence" value="ECO:0007669"/>
    <property type="project" value="UniProtKB-KW"/>
</dbReference>
<keyword evidence="5 9" id="KW-0067">ATP-binding</keyword>
<evidence type="ECO:0000256" key="3">
    <source>
        <dbReference type="ARBA" id="ARBA00022801"/>
    </source>
</evidence>
<evidence type="ECO:0000256" key="4">
    <source>
        <dbReference type="ARBA" id="ARBA00022806"/>
    </source>
</evidence>
<dbReference type="Pfam" id="PF00270">
    <property type="entry name" value="DEAD"/>
    <property type="match status" value="1"/>
</dbReference>
<evidence type="ECO:0000256" key="7">
    <source>
        <dbReference type="ARBA" id="ARBA00023235"/>
    </source>
</evidence>
<dbReference type="GO" id="GO:0009378">
    <property type="term" value="F:four-way junction helicase activity"/>
    <property type="evidence" value="ECO:0007669"/>
    <property type="project" value="TreeGrafter"/>
</dbReference>
<dbReference type="Gene3D" id="3.40.50.300">
    <property type="entry name" value="P-loop containing nucleotide triphosphate hydrolases"/>
    <property type="match status" value="2"/>
</dbReference>
<reference evidence="14" key="1">
    <citation type="submission" date="2021-01" db="EMBL/GenBank/DDBJ databases">
        <authorList>
            <person name="Corre E."/>
            <person name="Pelletier E."/>
            <person name="Niang G."/>
            <person name="Scheremetjew M."/>
            <person name="Finn R."/>
            <person name="Kale V."/>
            <person name="Holt S."/>
            <person name="Cochrane G."/>
            <person name="Meng A."/>
            <person name="Brown T."/>
            <person name="Cohen L."/>
        </authorList>
    </citation>
    <scope>NUCLEOTIDE SEQUENCE</scope>
    <source>
        <strain evidence="14">NY070348D</strain>
    </source>
</reference>
<protein>
    <recommendedName>
        <fullName evidence="9">ATP-dependent DNA helicase</fullName>
        <ecNumber evidence="9">5.6.2.4</ecNumber>
    </recommendedName>
</protein>
<evidence type="ECO:0000259" key="13">
    <source>
        <dbReference type="PROSITE" id="PS51194"/>
    </source>
</evidence>
<dbReference type="EC" id="5.6.2.4" evidence="9"/>
<feature type="region of interest" description="Disordered" evidence="11">
    <location>
        <begin position="660"/>
        <end position="685"/>
    </location>
</feature>
<dbReference type="GO" id="GO:0005634">
    <property type="term" value="C:nucleus"/>
    <property type="evidence" value="ECO:0007669"/>
    <property type="project" value="UniProtKB-SubCell"/>
</dbReference>
<dbReference type="GO" id="GO:0005694">
    <property type="term" value="C:chromosome"/>
    <property type="evidence" value="ECO:0007669"/>
    <property type="project" value="TreeGrafter"/>
</dbReference>
<dbReference type="SUPFAM" id="SSF52540">
    <property type="entry name" value="P-loop containing nucleoside triphosphate hydrolases"/>
    <property type="match status" value="1"/>
</dbReference>
<feature type="domain" description="Helicase ATP-binding" evidence="12">
    <location>
        <begin position="30"/>
        <end position="204"/>
    </location>
</feature>
<comment type="catalytic activity">
    <reaction evidence="8 9">
        <text>Couples ATP hydrolysis with the unwinding of duplex DNA by translocating in the 3'-5' direction.</text>
        <dbReference type="EC" id="5.6.2.4"/>
    </reaction>
</comment>
<dbReference type="InterPro" id="IPR032284">
    <property type="entry name" value="RecQ_Zn-bd"/>
</dbReference>
<dbReference type="Gene3D" id="1.10.10.10">
    <property type="entry name" value="Winged helix-like DNA-binding domain superfamily/Winged helix DNA-binding domain"/>
    <property type="match status" value="1"/>
</dbReference>
<evidence type="ECO:0000313" key="14">
    <source>
        <dbReference type="EMBL" id="CAD9665272.1"/>
    </source>
</evidence>
<dbReference type="InterPro" id="IPR011545">
    <property type="entry name" value="DEAD/DEAH_box_helicase_dom"/>
</dbReference>
<comment type="catalytic activity">
    <reaction evidence="9">
        <text>ATP + H2O = ADP + phosphate + H(+)</text>
        <dbReference type="Rhea" id="RHEA:13065"/>
        <dbReference type="ChEBI" id="CHEBI:15377"/>
        <dbReference type="ChEBI" id="CHEBI:15378"/>
        <dbReference type="ChEBI" id="CHEBI:30616"/>
        <dbReference type="ChEBI" id="CHEBI:43474"/>
        <dbReference type="ChEBI" id="CHEBI:456216"/>
    </reaction>
</comment>
<dbReference type="PROSITE" id="PS51192">
    <property type="entry name" value="HELICASE_ATP_BIND_1"/>
    <property type="match status" value="1"/>
</dbReference>
<dbReference type="SMART" id="SM00487">
    <property type="entry name" value="DEXDc"/>
    <property type="match status" value="1"/>
</dbReference>
<evidence type="ECO:0000256" key="8">
    <source>
        <dbReference type="ARBA" id="ARBA00034617"/>
    </source>
</evidence>
<dbReference type="GO" id="GO:0000724">
    <property type="term" value="P:double-strand break repair via homologous recombination"/>
    <property type="evidence" value="ECO:0007669"/>
    <property type="project" value="TreeGrafter"/>
</dbReference>
<dbReference type="InterPro" id="IPR001650">
    <property type="entry name" value="Helicase_C-like"/>
</dbReference>
<evidence type="ECO:0000256" key="1">
    <source>
        <dbReference type="ARBA" id="ARBA00005446"/>
    </source>
</evidence>
<dbReference type="Pfam" id="PF00570">
    <property type="entry name" value="HRDC"/>
    <property type="match status" value="1"/>
</dbReference>
<organism evidence="14">
    <name type="scientific">Mucochytrium quahogii</name>
    <dbReference type="NCBI Taxonomy" id="96639"/>
    <lineage>
        <taxon>Eukaryota</taxon>
        <taxon>Sar</taxon>
        <taxon>Stramenopiles</taxon>
        <taxon>Bigyra</taxon>
        <taxon>Labyrinthulomycetes</taxon>
        <taxon>Thraustochytrida</taxon>
        <taxon>Thraustochytriidae</taxon>
        <taxon>Mucochytrium</taxon>
    </lineage>
</organism>
<dbReference type="InterPro" id="IPR027417">
    <property type="entry name" value="P-loop_NTPase"/>
</dbReference>
<evidence type="ECO:0000256" key="10">
    <source>
        <dbReference type="SAM" id="Coils"/>
    </source>
</evidence>
<evidence type="ECO:0000256" key="11">
    <source>
        <dbReference type="SAM" id="MobiDB-lite"/>
    </source>
</evidence>
<dbReference type="InterPro" id="IPR002121">
    <property type="entry name" value="HRDC_dom"/>
</dbReference>
<accession>A0A7S2RBQ2</accession>
<dbReference type="GO" id="GO:0005737">
    <property type="term" value="C:cytoplasm"/>
    <property type="evidence" value="ECO:0007669"/>
    <property type="project" value="TreeGrafter"/>
</dbReference>
<dbReference type="PANTHER" id="PTHR13710:SF120">
    <property type="entry name" value="BIFUNCTIONAL 3'-5' EXONUCLEASE_ATP-DEPENDENT HELICASE WRN"/>
    <property type="match status" value="1"/>
</dbReference>
<evidence type="ECO:0000259" key="12">
    <source>
        <dbReference type="PROSITE" id="PS51192"/>
    </source>
</evidence>
<keyword evidence="10" id="KW-0175">Coiled coil</keyword>
<dbReference type="InterPro" id="IPR010997">
    <property type="entry name" value="HRDC-like_sf"/>
</dbReference>